<gene>
    <name evidence="4" type="ordered locus">Francci3_3442</name>
</gene>
<evidence type="ECO:0000313" key="4">
    <source>
        <dbReference type="EMBL" id="ABD12796.1"/>
    </source>
</evidence>
<name>Q2J7E6_FRACC</name>
<dbReference type="PhylomeDB" id="Q2J7E6"/>
<dbReference type="Proteomes" id="UP000001937">
    <property type="component" value="Chromosome"/>
</dbReference>
<dbReference type="HOGENOM" id="CLU_054023_0_0_11"/>
<dbReference type="eggNOG" id="COG0683">
    <property type="taxonomic scope" value="Bacteria"/>
</dbReference>
<organism evidence="4 5">
    <name type="scientific">Frankia casuarinae (strain DSM 45818 / CECT 9043 / HFP020203 / CcI3)</name>
    <dbReference type="NCBI Taxonomy" id="106370"/>
    <lineage>
        <taxon>Bacteria</taxon>
        <taxon>Bacillati</taxon>
        <taxon>Actinomycetota</taxon>
        <taxon>Actinomycetes</taxon>
        <taxon>Frankiales</taxon>
        <taxon>Frankiaceae</taxon>
        <taxon>Frankia</taxon>
    </lineage>
</organism>
<dbReference type="PANTHER" id="PTHR47235">
    <property type="entry name" value="BLR6548 PROTEIN"/>
    <property type="match status" value="1"/>
</dbReference>
<evidence type="ECO:0000259" key="3">
    <source>
        <dbReference type="Pfam" id="PF13458"/>
    </source>
</evidence>
<evidence type="ECO:0000313" key="5">
    <source>
        <dbReference type="Proteomes" id="UP000001937"/>
    </source>
</evidence>
<reference evidence="4 5" key="1">
    <citation type="journal article" date="2007" name="Genome Res.">
        <title>Genome characteristics of facultatively symbiotic Frankia sp. strains reflect host range and host plant biogeography.</title>
        <authorList>
            <person name="Normand P."/>
            <person name="Lapierre P."/>
            <person name="Tisa L.S."/>
            <person name="Gogarten J.P."/>
            <person name="Alloisio N."/>
            <person name="Bagnarol E."/>
            <person name="Bassi C.A."/>
            <person name="Berry A.M."/>
            <person name="Bickhart D.M."/>
            <person name="Choisne N."/>
            <person name="Couloux A."/>
            <person name="Cournoyer B."/>
            <person name="Cruveiller S."/>
            <person name="Daubin V."/>
            <person name="Demange N."/>
            <person name="Francino M.P."/>
            <person name="Goltsman E."/>
            <person name="Huang Y."/>
            <person name="Kopp O.R."/>
            <person name="Labarre L."/>
            <person name="Lapidus A."/>
            <person name="Lavire C."/>
            <person name="Marechal J."/>
            <person name="Martinez M."/>
            <person name="Mastronunzio J.E."/>
            <person name="Mullin B.C."/>
            <person name="Niemann J."/>
            <person name="Pujic P."/>
            <person name="Rawnsley T."/>
            <person name="Rouy Z."/>
            <person name="Schenowitz C."/>
            <person name="Sellstedt A."/>
            <person name="Tavares F."/>
            <person name="Tomkins J.P."/>
            <person name="Vallenet D."/>
            <person name="Valverde C."/>
            <person name="Wall L.G."/>
            <person name="Wang Y."/>
            <person name="Medigue C."/>
            <person name="Benson D.R."/>
        </authorList>
    </citation>
    <scope>NUCLEOTIDE SEQUENCE [LARGE SCALE GENOMIC DNA]</scope>
    <source>
        <strain evidence="5">DSM 45818 / CECT 9043 / CcI3</strain>
    </source>
</reference>
<keyword evidence="2" id="KW-0732">Signal</keyword>
<dbReference type="Pfam" id="PF13458">
    <property type="entry name" value="Peripla_BP_6"/>
    <property type="match status" value="1"/>
</dbReference>
<accession>Q2J7E6</accession>
<sequence>MGSVTALGVGPHRPRRRRADRRAALLGLVSLLIGLGAVGCRVSTDGPTASPACAAPGVAPDAIRFGLLYPDTGNAASLFRSFRAGVDARLGVADKAGGVYGRKVVYVWRDDASNPAGNQAAARGLVENDQVFGIIESTSVASGSAGYLNSRRIPVTGTSLEAAWTHNDNMFSYSNMIFDGPSVTTWGEFVAERGGHRAIIAQSGFSATSVTLADKMALSLAAAGVRVLGRIDATGPIDIPGIGRKVRDSGADVLVGAVTGAAFGQVVLGARAARADLRVILSPTGYDQRLLQLFGGVLAGVYSFVDYLPFEQETPAHQRFLQAMLEYAPQVSPPAQQAALSGWISADMFLRGLVAAGPCPSRETFIRGLRAVRGYDADGLLPVPVNFATHFGQINRCYTFLQVTADAKRFALVPPVPRCGTEIGR</sequence>
<evidence type="ECO:0000256" key="2">
    <source>
        <dbReference type="ARBA" id="ARBA00022729"/>
    </source>
</evidence>
<comment type="similarity">
    <text evidence="1">Belongs to the leucine-binding protein family.</text>
</comment>
<dbReference type="CDD" id="cd06341">
    <property type="entry name" value="PBP1_ABC_ligand_binding-like"/>
    <property type="match status" value="1"/>
</dbReference>
<dbReference type="EMBL" id="CP000249">
    <property type="protein sequence ID" value="ABD12796.1"/>
    <property type="molecule type" value="Genomic_DNA"/>
</dbReference>
<dbReference type="AlphaFoldDB" id="Q2J7E6"/>
<dbReference type="InterPro" id="IPR028081">
    <property type="entry name" value="Leu-bd"/>
</dbReference>
<keyword evidence="5" id="KW-1185">Reference proteome</keyword>
<dbReference type="SUPFAM" id="SSF53822">
    <property type="entry name" value="Periplasmic binding protein-like I"/>
    <property type="match status" value="1"/>
</dbReference>
<dbReference type="RefSeq" id="WP_011437821.1">
    <property type="nucleotide sequence ID" value="NC_007777.1"/>
</dbReference>
<protein>
    <submittedName>
        <fullName evidence="4">Amino acid/amide ABC transporter substrate-binding protein, HAAT family</fullName>
    </submittedName>
</protein>
<evidence type="ECO:0000256" key="1">
    <source>
        <dbReference type="ARBA" id="ARBA00010062"/>
    </source>
</evidence>
<dbReference type="PANTHER" id="PTHR47235:SF1">
    <property type="entry name" value="BLR6548 PROTEIN"/>
    <property type="match status" value="1"/>
</dbReference>
<dbReference type="Gene3D" id="3.40.50.2300">
    <property type="match status" value="2"/>
</dbReference>
<dbReference type="STRING" id="106370.Francci3_3442"/>
<proteinExistence type="inferred from homology"/>
<feature type="domain" description="Leucine-binding protein" evidence="3">
    <location>
        <begin position="63"/>
        <end position="406"/>
    </location>
</feature>
<dbReference type="InterPro" id="IPR028082">
    <property type="entry name" value="Peripla_BP_I"/>
</dbReference>
<dbReference type="KEGG" id="fra:Francci3_3442"/>